<feature type="non-terminal residue" evidence="1">
    <location>
        <position position="38"/>
    </location>
</feature>
<gene>
    <name evidence="1" type="ORF">METZ01_LOCUS53129</name>
</gene>
<sequence length="38" mass="4284">MIGHNHIRVINFLEGHHDPHHVHVTLVGEDLLEIVSPA</sequence>
<organism evidence="1">
    <name type="scientific">marine metagenome</name>
    <dbReference type="NCBI Taxonomy" id="408172"/>
    <lineage>
        <taxon>unclassified sequences</taxon>
        <taxon>metagenomes</taxon>
        <taxon>ecological metagenomes</taxon>
    </lineage>
</organism>
<evidence type="ECO:0000313" key="1">
    <source>
        <dbReference type="EMBL" id="SVA00275.1"/>
    </source>
</evidence>
<protein>
    <submittedName>
        <fullName evidence="1">Uncharacterized protein</fullName>
    </submittedName>
</protein>
<dbReference type="AlphaFoldDB" id="A0A381S852"/>
<proteinExistence type="predicted"/>
<name>A0A381S852_9ZZZZ</name>
<accession>A0A381S852</accession>
<reference evidence="1" key="1">
    <citation type="submission" date="2018-05" db="EMBL/GenBank/DDBJ databases">
        <authorList>
            <person name="Lanie J.A."/>
            <person name="Ng W.-L."/>
            <person name="Kazmierczak K.M."/>
            <person name="Andrzejewski T.M."/>
            <person name="Davidsen T.M."/>
            <person name="Wayne K.J."/>
            <person name="Tettelin H."/>
            <person name="Glass J.I."/>
            <person name="Rusch D."/>
            <person name="Podicherti R."/>
            <person name="Tsui H.-C.T."/>
            <person name="Winkler M.E."/>
        </authorList>
    </citation>
    <scope>NUCLEOTIDE SEQUENCE</scope>
</reference>
<dbReference type="EMBL" id="UINC01002785">
    <property type="protein sequence ID" value="SVA00275.1"/>
    <property type="molecule type" value="Genomic_DNA"/>
</dbReference>